<evidence type="ECO:0000313" key="2">
    <source>
        <dbReference type="Proteomes" id="UP001321445"/>
    </source>
</evidence>
<dbReference type="RefSeq" id="WP_286336329.1">
    <property type="nucleotide sequence ID" value="NZ_AP027370.1"/>
</dbReference>
<keyword evidence="2" id="KW-1185">Reference proteome</keyword>
<organism evidence="1 2">
    <name type="scientific">Hydrogenimonas cancrithermarum</name>
    <dbReference type="NCBI Taxonomy" id="2993563"/>
    <lineage>
        <taxon>Bacteria</taxon>
        <taxon>Pseudomonadati</taxon>
        <taxon>Campylobacterota</taxon>
        <taxon>Epsilonproteobacteria</taxon>
        <taxon>Campylobacterales</taxon>
        <taxon>Hydrogenimonadaceae</taxon>
        <taxon>Hydrogenimonas</taxon>
    </lineage>
</organism>
<protein>
    <submittedName>
        <fullName evidence="1">Uncharacterized protein</fullName>
    </submittedName>
</protein>
<dbReference type="Proteomes" id="UP001321445">
    <property type="component" value="Chromosome"/>
</dbReference>
<sequence>MLIDMIKEREFQEIMEAHIKDMLLYLLESDQPFGLLCNLEHVTFDPPLPEELAGMLQEVTLFMIAGYTFESFEVEERTLFFEAGFGPQNFGSVVSMPILAVLQLLVEETPILINMAQPMADLETTKETSGVKSSLESFLSNPENRKFLKK</sequence>
<dbReference type="EMBL" id="AP027370">
    <property type="protein sequence ID" value="BDY13374.1"/>
    <property type="molecule type" value="Genomic_DNA"/>
</dbReference>
<accession>A0ABM8FLY0</accession>
<name>A0ABM8FLY0_9BACT</name>
<gene>
    <name evidence="1" type="ORF">HCR_16860</name>
</gene>
<proteinExistence type="predicted"/>
<evidence type="ECO:0000313" key="1">
    <source>
        <dbReference type="EMBL" id="BDY13374.1"/>
    </source>
</evidence>
<reference evidence="1 2" key="1">
    <citation type="submission" date="2023-03" db="EMBL/GenBank/DDBJ databases">
        <title>Description of Hydrogenimonas sp. ISO32.</title>
        <authorList>
            <person name="Mino S."/>
            <person name="Fukazawa S."/>
            <person name="Sawabe T."/>
        </authorList>
    </citation>
    <scope>NUCLEOTIDE SEQUENCE [LARGE SCALE GENOMIC DNA]</scope>
    <source>
        <strain evidence="1 2">ISO32</strain>
    </source>
</reference>